<accession>A0A0D8HDQ6</accession>
<evidence type="ECO:0000313" key="3">
    <source>
        <dbReference type="Proteomes" id="UP000032360"/>
    </source>
</evidence>
<keyword evidence="3" id="KW-1185">Reference proteome</keyword>
<name>A0A0D8HDQ6_9ACTN</name>
<protein>
    <recommendedName>
        <fullName evidence="4">Killing trait</fullName>
    </recommendedName>
</protein>
<evidence type="ECO:0008006" key="4">
    <source>
        <dbReference type="Google" id="ProtNLM"/>
    </source>
</evidence>
<gene>
    <name evidence="2" type="ORF">AXFE_30840</name>
</gene>
<comment type="caution">
    <text evidence="2">The sequence shown here is derived from an EMBL/GenBank/DDBJ whole genome shotgun (WGS) entry which is preliminary data.</text>
</comment>
<proteinExistence type="predicted"/>
<reference evidence="2 3" key="1">
    <citation type="submission" date="2015-01" db="EMBL/GenBank/DDBJ databases">
        <title>Draft genome of the acidophilic iron oxidizer Acidithrix ferrooxidans strain Py-F3.</title>
        <authorList>
            <person name="Poehlein A."/>
            <person name="Eisen S."/>
            <person name="Schloemann M."/>
            <person name="Johnson B.D."/>
            <person name="Daniel R."/>
            <person name="Muehling M."/>
        </authorList>
    </citation>
    <scope>NUCLEOTIDE SEQUENCE [LARGE SCALE GENOMIC DNA]</scope>
    <source>
        <strain evidence="2 3">Py-F3</strain>
    </source>
</reference>
<dbReference type="EMBL" id="JXYS01000101">
    <property type="protein sequence ID" value="KJF16063.1"/>
    <property type="molecule type" value="Genomic_DNA"/>
</dbReference>
<evidence type="ECO:0000313" key="2">
    <source>
        <dbReference type="EMBL" id="KJF16063.1"/>
    </source>
</evidence>
<feature type="compositionally biased region" description="Polar residues" evidence="1">
    <location>
        <begin position="42"/>
        <end position="57"/>
    </location>
</feature>
<dbReference type="Proteomes" id="UP000032360">
    <property type="component" value="Unassembled WGS sequence"/>
</dbReference>
<dbReference type="RefSeq" id="WP_052606755.1">
    <property type="nucleotide sequence ID" value="NZ_JXYS01000101.1"/>
</dbReference>
<feature type="region of interest" description="Disordered" evidence="1">
    <location>
        <begin position="36"/>
        <end position="57"/>
    </location>
</feature>
<organism evidence="2 3">
    <name type="scientific">Acidithrix ferrooxidans</name>
    <dbReference type="NCBI Taxonomy" id="1280514"/>
    <lineage>
        <taxon>Bacteria</taxon>
        <taxon>Bacillati</taxon>
        <taxon>Actinomycetota</taxon>
        <taxon>Acidimicrobiia</taxon>
        <taxon>Acidimicrobiales</taxon>
        <taxon>Acidimicrobiaceae</taxon>
        <taxon>Acidithrix</taxon>
    </lineage>
</organism>
<dbReference type="AlphaFoldDB" id="A0A0D8HDQ6"/>
<evidence type="ECO:0000256" key="1">
    <source>
        <dbReference type="SAM" id="MobiDB-lite"/>
    </source>
</evidence>
<sequence>MNSIMAGGNAAGGLAKAVMNLQQKVMSELIAGGTHLAKAGPPSTQAAAPTSTPSNVYNGQNAKAMLAQGSALYG</sequence>